<organism evidence="1 2">
    <name type="scientific">Clostera anastomosis granulovirus A</name>
    <dbReference type="NCBI Taxonomy" id="1986289"/>
    <lineage>
        <taxon>Viruses</taxon>
        <taxon>Viruses incertae sedis</taxon>
        <taxon>Naldaviricetes</taxon>
        <taxon>Lefavirales</taxon>
        <taxon>Baculoviridae</taxon>
        <taxon>Betabaculovirus</taxon>
        <taxon>Betabaculovirus clanastomosis</taxon>
    </lineage>
</organism>
<proteinExistence type="predicted"/>
<dbReference type="EMBL" id="KC179784">
    <property type="protein sequence ID" value="AGQ20349.1"/>
    <property type="molecule type" value="Genomic_DNA"/>
</dbReference>
<dbReference type="RefSeq" id="YP_008720038.1">
    <property type="nucleotide sequence ID" value="NC_022646.1"/>
</dbReference>
<evidence type="ECO:0000313" key="2">
    <source>
        <dbReference type="Proteomes" id="UP000204024"/>
    </source>
</evidence>
<dbReference type="KEGG" id="vg:17428792"/>
<name>U5KBV1_9BBAC</name>
<accession>U5KBV1</accession>
<sequence length="287" mass="32767">MDKLSWNTVANMINLYRSNNTAELTPQQIDCMNTVRDIFIRADPVDVNVVKRFESDDDLIQYYANLEKKYGGAVKLNGSHGVFDKSFVISPIMKSYADKFYKRKLGLASSHLSEVLKYQMAHAITQNKPLPLFSSDATNDYLLQLHNKAEVAPNFRQKIELRENERLNLCVDTINAVVEDVLFGKHDGYHVNTTLTSHNRTAVHRFRHNITYLCGTPLTLSTNVFQLLEDRAVKNGQVEDTDYSRLERAAVSTSATSHNVTQLAFENEALRRGKVQEFNIKYVDVMK</sequence>
<dbReference type="GO" id="GO:0044423">
    <property type="term" value="C:virion component"/>
    <property type="evidence" value="ECO:0007669"/>
    <property type="project" value="InterPro"/>
</dbReference>
<dbReference type="Pfam" id="PF04700">
    <property type="entry name" value="Baculo_gp41"/>
    <property type="match status" value="1"/>
</dbReference>
<keyword evidence="2" id="KW-1185">Reference proteome</keyword>
<protein>
    <submittedName>
        <fullName evidence="1">Gp41</fullName>
    </submittedName>
</protein>
<dbReference type="OrthoDB" id="3665at10239"/>
<dbReference type="InterPro" id="IPR006790">
    <property type="entry name" value="Baculovirus_Gp41"/>
</dbReference>
<dbReference type="GO" id="GO:0005198">
    <property type="term" value="F:structural molecule activity"/>
    <property type="evidence" value="ECO:0007669"/>
    <property type="project" value="InterPro"/>
</dbReference>
<dbReference type="GeneID" id="17428792"/>
<evidence type="ECO:0000313" key="1">
    <source>
        <dbReference type="EMBL" id="AGQ20349.1"/>
    </source>
</evidence>
<gene>
    <name evidence="1" type="ORF">CaLGV091</name>
</gene>
<dbReference type="Proteomes" id="UP000204024">
    <property type="component" value="Segment"/>
</dbReference>
<reference evidence="1 2" key="1">
    <citation type="journal article" date="2013" name="Arch. Virol.">
        <title>Comparative analysis of the genomes of Clostera anastomosis (L.) granulovirus and Clostera anachoreta granulovirus.</title>
        <authorList>
            <person name="Liang Z."/>
            <person name="Zhang X."/>
            <person name="Yin X."/>
            <person name="Song X."/>
            <person name="Shao X."/>
            <person name="Wang L."/>
        </authorList>
    </citation>
    <scope>NUCLEOTIDE SEQUENCE [LARGE SCALE GENOMIC DNA]</scope>
    <source>
        <strain evidence="1">CaLGV-Henan</strain>
    </source>
</reference>